<organism evidence="6 7">
    <name type="scientific">Teladorsagia circumcincta</name>
    <name type="common">Brown stomach worm</name>
    <name type="synonym">Ostertagia circumcincta</name>
    <dbReference type="NCBI Taxonomy" id="45464"/>
    <lineage>
        <taxon>Eukaryota</taxon>
        <taxon>Metazoa</taxon>
        <taxon>Ecdysozoa</taxon>
        <taxon>Nematoda</taxon>
        <taxon>Chromadorea</taxon>
        <taxon>Rhabditida</taxon>
        <taxon>Rhabditina</taxon>
        <taxon>Rhabditomorpha</taxon>
        <taxon>Strongyloidea</taxon>
        <taxon>Trichostrongylidae</taxon>
        <taxon>Teladorsagia</taxon>
    </lineage>
</organism>
<protein>
    <submittedName>
        <fullName evidence="6">Uncharacterized protein</fullName>
    </submittedName>
</protein>
<accession>A0A2G9TD71</accession>
<dbReference type="EMBL" id="KZ383604">
    <property type="protein sequence ID" value="PIO55917.1"/>
    <property type="molecule type" value="Genomic_DNA"/>
</dbReference>
<dbReference type="GO" id="GO:0016020">
    <property type="term" value="C:membrane"/>
    <property type="evidence" value="ECO:0007669"/>
    <property type="project" value="UniProtKB-SubCell"/>
</dbReference>
<reference evidence="6 7" key="1">
    <citation type="submission" date="2015-09" db="EMBL/GenBank/DDBJ databases">
        <title>Draft genome of the parasitic nematode Teladorsagia circumcincta isolate WARC Sus (inbred).</title>
        <authorList>
            <person name="Mitreva M."/>
        </authorList>
    </citation>
    <scope>NUCLEOTIDE SEQUENCE [LARGE SCALE GENOMIC DNA]</scope>
    <source>
        <strain evidence="6 7">S</strain>
    </source>
</reference>
<dbReference type="GO" id="GO:0061025">
    <property type="term" value="P:membrane fusion"/>
    <property type="evidence" value="ECO:0007669"/>
    <property type="project" value="TreeGrafter"/>
</dbReference>
<evidence type="ECO:0000256" key="1">
    <source>
        <dbReference type="ARBA" id="ARBA00004370"/>
    </source>
</evidence>
<gene>
    <name evidence="6" type="ORF">TELCIR_22692</name>
</gene>
<keyword evidence="4" id="KW-1133">Transmembrane helix</keyword>
<name>A0A2G9TD71_TELCI</name>
<dbReference type="InterPro" id="IPR037721">
    <property type="entry name" value="Ferlin"/>
</dbReference>
<keyword evidence="3" id="KW-0677">Repeat</keyword>
<proteinExistence type="predicted"/>
<dbReference type="OrthoDB" id="5873162at2759"/>
<keyword evidence="5" id="KW-0472">Membrane</keyword>
<dbReference type="Proteomes" id="UP000230423">
    <property type="component" value="Unassembled WGS sequence"/>
</dbReference>
<keyword evidence="2" id="KW-0812">Transmembrane</keyword>
<evidence type="ECO:0000313" key="6">
    <source>
        <dbReference type="EMBL" id="PIO55917.1"/>
    </source>
</evidence>
<comment type="subcellular location">
    <subcellularLocation>
        <location evidence="1">Membrane</location>
    </subcellularLocation>
</comment>
<sequence>VLTPEEKLKVRKAAREKIVGRPLQQVALFVLNKMNLVPEHVETRTLFTDMGGNTPCGELRMFVDLFPVLSNEWIR</sequence>
<dbReference type="PANTHER" id="PTHR12546">
    <property type="entry name" value="FER-1-LIKE"/>
    <property type="match status" value="1"/>
</dbReference>
<dbReference type="PANTHER" id="PTHR12546:SF33">
    <property type="entry name" value="SPERM VESICLE FUSION PROTEIN FER-1"/>
    <property type="match status" value="1"/>
</dbReference>
<evidence type="ECO:0000256" key="5">
    <source>
        <dbReference type="ARBA" id="ARBA00023136"/>
    </source>
</evidence>
<dbReference type="AlphaFoldDB" id="A0A2G9TD71"/>
<evidence type="ECO:0000256" key="4">
    <source>
        <dbReference type="ARBA" id="ARBA00022989"/>
    </source>
</evidence>
<evidence type="ECO:0000313" key="7">
    <source>
        <dbReference type="Proteomes" id="UP000230423"/>
    </source>
</evidence>
<dbReference type="GO" id="GO:0007009">
    <property type="term" value="P:plasma membrane organization"/>
    <property type="evidence" value="ECO:0007669"/>
    <property type="project" value="TreeGrafter"/>
</dbReference>
<evidence type="ECO:0000256" key="3">
    <source>
        <dbReference type="ARBA" id="ARBA00022737"/>
    </source>
</evidence>
<keyword evidence="7" id="KW-1185">Reference proteome</keyword>
<evidence type="ECO:0000256" key="2">
    <source>
        <dbReference type="ARBA" id="ARBA00022692"/>
    </source>
</evidence>
<feature type="non-terminal residue" evidence="6">
    <location>
        <position position="1"/>
    </location>
</feature>